<keyword evidence="6" id="KW-1185">Reference proteome</keyword>
<dbReference type="AlphaFoldDB" id="A0A8J2P7S1"/>
<reference evidence="5" key="1">
    <citation type="submission" date="2021-06" db="EMBL/GenBank/DDBJ databases">
        <authorList>
            <person name="Hodson N. C."/>
            <person name="Mongue J. A."/>
            <person name="Jaron S. K."/>
        </authorList>
    </citation>
    <scope>NUCLEOTIDE SEQUENCE</scope>
</reference>
<keyword evidence="1" id="KW-0719">Serine esterase</keyword>
<dbReference type="EC" id="3.1.1.-" evidence="3"/>
<evidence type="ECO:0000256" key="1">
    <source>
        <dbReference type="ARBA" id="ARBA00022487"/>
    </source>
</evidence>
<dbReference type="EMBL" id="CAJVCH010146544">
    <property type="protein sequence ID" value="CAG7727296.1"/>
    <property type="molecule type" value="Genomic_DNA"/>
</dbReference>
<dbReference type="InterPro" id="IPR050309">
    <property type="entry name" value="Type-B_Carboxylest/Lipase"/>
</dbReference>
<dbReference type="OrthoDB" id="6846267at2759"/>
<comment type="caution">
    <text evidence="5">The sequence shown here is derived from an EMBL/GenBank/DDBJ whole genome shotgun (WGS) entry which is preliminary data.</text>
</comment>
<dbReference type="InterPro" id="IPR002018">
    <property type="entry name" value="CarbesteraseB"/>
</dbReference>
<dbReference type="PROSITE" id="PS00122">
    <property type="entry name" value="CARBOXYLESTERASE_B_1"/>
    <property type="match status" value="1"/>
</dbReference>
<comment type="similarity">
    <text evidence="3">Belongs to the type-B carboxylesterase/lipase family.</text>
</comment>
<keyword evidence="2" id="KW-0325">Glycoprotein</keyword>
<proteinExistence type="inferred from homology"/>
<dbReference type="Pfam" id="PF00135">
    <property type="entry name" value="COesterase"/>
    <property type="match status" value="1"/>
</dbReference>
<evidence type="ECO:0000256" key="3">
    <source>
        <dbReference type="RuleBase" id="RU361235"/>
    </source>
</evidence>
<name>A0A8J2P7S1_9HEXA</name>
<organism evidence="5 6">
    <name type="scientific">Allacma fusca</name>
    <dbReference type="NCBI Taxonomy" id="39272"/>
    <lineage>
        <taxon>Eukaryota</taxon>
        <taxon>Metazoa</taxon>
        <taxon>Ecdysozoa</taxon>
        <taxon>Arthropoda</taxon>
        <taxon>Hexapoda</taxon>
        <taxon>Collembola</taxon>
        <taxon>Symphypleona</taxon>
        <taxon>Sminthuridae</taxon>
        <taxon>Allacma</taxon>
    </lineage>
</organism>
<dbReference type="Proteomes" id="UP000708208">
    <property type="component" value="Unassembled WGS sequence"/>
</dbReference>
<sequence>MLKQIALVFGLVIGVSVYFQFSTTKGRIVETNSGSVQGIVSSSRDGRKFDEWLGIPYAKPPVGNLRFASPVPVDKWNGVRDGSKYGYRCVQMEFFSLFIFGKEDCLTLSVHAPQHDSNKLLPVMLYIHGGGFAAMASDDYRPGFFMDEDIILVVINYRLGLFGFMNTGDELIRGNMGLKDQALAIKWTKNNIKYFGGNPDQITIFGESAGGASVHYQLLSPMTKGLFQRAISQSGVAINPWAIYSTDAAKNHTMQLAKKVKCTAKDSKKLVECLRRRSSVQLMAAHTDDVLTVSVFYPHKSGTLFRPSVEAVNDSETFIAQHPLGIVENGLAHKVPWMAGVTADEGLLASAGYYSSPEWIDSYESEWEQNTLRAFGITSEHPNATEISNRIRQLYFPPNITDVPAKLPQFTKMLSDSLFNFPMHHMISKQKKFSPVYPYVLSRQGGFSLSFIYLSAQQLSNRSVRMKFVTFVEKLIRNGFKEIVLGRPRPVDGVAHGDDIILMFPLPLVFELSKDKTGDLQFSKDLIKLWVSFAKNESMSFRGVAFPPISSDSDGPLKYMDLTESPAMIDEPFLGRMTHLDSLQMLNQY</sequence>
<evidence type="ECO:0000256" key="2">
    <source>
        <dbReference type="ARBA" id="ARBA00023180"/>
    </source>
</evidence>
<evidence type="ECO:0000313" key="5">
    <source>
        <dbReference type="EMBL" id="CAG7727296.1"/>
    </source>
</evidence>
<feature type="domain" description="Carboxylesterase type B" evidence="4">
    <location>
        <begin position="27"/>
        <end position="567"/>
    </location>
</feature>
<evidence type="ECO:0000313" key="6">
    <source>
        <dbReference type="Proteomes" id="UP000708208"/>
    </source>
</evidence>
<keyword evidence="3" id="KW-0378">Hydrolase</keyword>
<accession>A0A8J2P7S1</accession>
<protein>
    <recommendedName>
        <fullName evidence="3">Carboxylic ester hydrolase</fullName>
        <ecNumber evidence="3">3.1.1.-</ecNumber>
    </recommendedName>
</protein>
<dbReference type="PANTHER" id="PTHR11559">
    <property type="entry name" value="CARBOXYLESTERASE"/>
    <property type="match status" value="1"/>
</dbReference>
<dbReference type="GO" id="GO:0052689">
    <property type="term" value="F:carboxylic ester hydrolase activity"/>
    <property type="evidence" value="ECO:0007669"/>
    <property type="project" value="UniProtKB-KW"/>
</dbReference>
<gene>
    <name evidence="5" type="ORF">AFUS01_LOCUS16146</name>
</gene>
<evidence type="ECO:0000259" key="4">
    <source>
        <dbReference type="Pfam" id="PF00135"/>
    </source>
</evidence>
<dbReference type="InterPro" id="IPR019826">
    <property type="entry name" value="Carboxylesterase_B_AS"/>
</dbReference>